<dbReference type="SUPFAM" id="SSF52266">
    <property type="entry name" value="SGNH hydrolase"/>
    <property type="match status" value="1"/>
</dbReference>
<evidence type="ECO:0008006" key="4">
    <source>
        <dbReference type="Google" id="ProtNLM"/>
    </source>
</evidence>
<dbReference type="EMBL" id="CALNXI010000694">
    <property type="protein sequence ID" value="CAH3034241.1"/>
    <property type="molecule type" value="Genomic_DNA"/>
</dbReference>
<reference evidence="2 3" key="1">
    <citation type="submission" date="2022-05" db="EMBL/GenBank/DDBJ databases">
        <authorList>
            <consortium name="Genoscope - CEA"/>
            <person name="William W."/>
        </authorList>
    </citation>
    <scope>NUCLEOTIDE SEQUENCE [LARGE SCALE GENOMIC DNA]</scope>
</reference>
<feature type="non-terminal residue" evidence="2">
    <location>
        <position position="349"/>
    </location>
</feature>
<dbReference type="CDD" id="cd00229">
    <property type="entry name" value="SGNH_hydrolase"/>
    <property type="match status" value="1"/>
</dbReference>
<evidence type="ECO:0000313" key="2">
    <source>
        <dbReference type="EMBL" id="CAH3034241.1"/>
    </source>
</evidence>
<keyword evidence="1" id="KW-0472">Membrane</keyword>
<evidence type="ECO:0000256" key="1">
    <source>
        <dbReference type="SAM" id="Phobius"/>
    </source>
</evidence>
<proteinExistence type="predicted"/>
<keyword evidence="1" id="KW-0812">Transmembrane</keyword>
<organism evidence="2 3">
    <name type="scientific">Porites evermanni</name>
    <dbReference type="NCBI Taxonomy" id="104178"/>
    <lineage>
        <taxon>Eukaryota</taxon>
        <taxon>Metazoa</taxon>
        <taxon>Cnidaria</taxon>
        <taxon>Anthozoa</taxon>
        <taxon>Hexacorallia</taxon>
        <taxon>Scleractinia</taxon>
        <taxon>Fungiina</taxon>
        <taxon>Poritidae</taxon>
        <taxon>Porites</taxon>
    </lineage>
</organism>
<dbReference type="Proteomes" id="UP001159427">
    <property type="component" value="Unassembled WGS sequence"/>
</dbReference>
<gene>
    <name evidence="2" type="ORF">PEVE_00039380</name>
</gene>
<feature type="non-terminal residue" evidence="2">
    <location>
        <position position="1"/>
    </location>
</feature>
<name>A0ABN8MVY5_9CNID</name>
<accession>A0ABN8MVY5</accession>
<sequence>ATVTVSAWTRKTMRRLSKYLFAFFACVILFLYSMYIVKPSSLKSTLLQYGKLDEVQGALENDDDVFSPWNFEDKLMSNAIKAGNTGRMKKVLKKALGGENIKLVVLGGSNSAGGYFGGDEKSLDGLYFRVFIDWWNLSIGGITKALMKEVQLAIGASGSYFYSYCYQTFLAAREKIDIVLIEVSVNDDNKIMPLEQLTRQVLTHPSMPAVLFINLVRYKGSRNDSLCENLERFGQTKLARYYNITSLSLRELLCHKEKGEWRAVIKNTTGTDGKHMNIKAHALVATMMIKYVRSVFKEVISDINKGIGQVLETKDTKLPKILFIKSESEVLRQPLCWTGKTPDASKPIH</sequence>
<keyword evidence="1" id="KW-1133">Transmembrane helix</keyword>
<protein>
    <recommendedName>
        <fullName evidence="4">SGNH hydrolase-type esterase domain-containing protein</fullName>
    </recommendedName>
</protein>
<comment type="caution">
    <text evidence="2">The sequence shown here is derived from an EMBL/GenBank/DDBJ whole genome shotgun (WGS) entry which is preliminary data.</text>
</comment>
<dbReference type="PANTHER" id="PTHR34407">
    <property type="entry name" value="EXPRESSED PROTEIN"/>
    <property type="match status" value="1"/>
</dbReference>
<feature type="transmembrane region" description="Helical" evidence="1">
    <location>
        <begin position="19"/>
        <end position="37"/>
    </location>
</feature>
<dbReference type="PANTHER" id="PTHR34407:SF1">
    <property type="entry name" value="SGNH HYDROLASE-TYPE ESTERASE DOMAIN-CONTAINING PROTEIN"/>
    <property type="match status" value="1"/>
</dbReference>
<evidence type="ECO:0000313" key="3">
    <source>
        <dbReference type="Proteomes" id="UP001159427"/>
    </source>
</evidence>
<keyword evidence="3" id="KW-1185">Reference proteome</keyword>